<feature type="compositionally biased region" description="Basic and acidic residues" evidence="1">
    <location>
        <begin position="52"/>
        <end position="61"/>
    </location>
</feature>
<dbReference type="PROSITE" id="PS51257">
    <property type="entry name" value="PROKAR_LIPOPROTEIN"/>
    <property type="match status" value="1"/>
</dbReference>
<accession>A0A380NBI5</accession>
<gene>
    <name evidence="3" type="ORF">NCTC7807_01946</name>
</gene>
<protein>
    <submittedName>
        <fullName evidence="3">Secreted sugar binding protein</fullName>
    </submittedName>
</protein>
<sequence length="61" mass="5925">MRRFRAACTTATVTAPATMAAGCGGGTGTAGGGAGRPGELVYRASNQGPSAEADKRILTPG</sequence>
<evidence type="ECO:0000313" key="3">
    <source>
        <dbReference type="EMBL" id="SUP35258.1"/>
    </source>
</evidence>
<evidence type="ECO:0000256" key="1">
    <source>
        <dbReference type="SAM" id="MobiDB-lite"/>
    </source>
</evidence>
<evidence type="ECO:0000313" key="4">
    <source>
        <dbReference type="Proteomes" id="UP000254150"/>
    </source>
</evidence>
<evidence type="ECO:0000256" key="2">
    <source>
        <dbReference type="SAM" id="SignalP"/>
    </source>
</evidence>
<dbReference type="EMBL" id="UHID01000005">
    <property type="protein sequence ID" value="SUP35258.1"/>
    <property type="molecule type" value="Genomic_DNA"/>
</dbReference>
<keyword evidence="2" id="KW-0732">Signal</keyword>
<organism evidence="3 4">
    <name type="scientific">Streptomyces griseus</name>
    <dbReference type="NCBI Taxonomy" id="1911"/>
    <lineage>
        <taxon>Bacteria</taxon>
        <taxon>Bacillati</taxon>
        <taxon>Actinomycetota</taxon>
        <taxon>Actinomycetes</taxon>
        <taxon>Kitasatosporales</taxon>
        <taxon>Streptomycetaceae</taxon>
        <taxon>Streptomyces</taxon>
    </lineage>
</organism>
<dbReference type="AlphaFoldDB" id="A0A380NBI5"/>
<feature type="chain" id="PRO_5039054840" evidence="2">
    <location>
        <begin position="21"/>
        <end position="61"/>
    </location>
</feature>
<feature type="compositionally biased region" description="Gly residues" evidence="1">
    <location>
        <begin position="22"/>
        <end position="36"/>
    </location>
</feature>
<name>A0A380NBI5_STRGR</name>
<reference evidence="3 4" key="1">
    <citation type="submission" date="2018-06" db="EMBL/GenBank/DDBJ databases">
        <authorList>
            <consortium name="Pathogen Informatics"/>
            <person name="Doyle S."/>
        </authorList>
    </citation>
    <scope>NUCLEOTIDE SEQUENCE [LARGE SCALE GENOMIC DNA]</scope>
    <source>
        <strain evidence="3 4">NCTC7807</strain>
    </source>
</reference>
<feature type="region of interest" description="Disordered" evidence="1">
    <location>
        <begin position="21"/>
        <end position="61"/>
    </location>
</feature>
<proteinExistence type="predicted"/>
<feature type="signal peptide" evidence="2">
    <location>
        <begin position="1"/>
        <end position="20"/>
    </location>
</feature>
<dbReference type="Proteomes" id="UP000254150">
    <property type="component" value="Unassembled WGS sequence"/>
</dbReference>